<organism evidence="1 2">
    <name type="scientific">Paenibacillus cisolokensis</name>
    <dbReference type="NCBI Taxonomy" id="1658519"/>
    <lineage>
        <taxon>Bacteria</taxon>
        <taxon>Bacillati</taxon>
        <taxon>Bacillota</taxon>
        <taxon>Bacilli</taxon>
        <taxon>Bacillales</taxon>
        <taxon>Paenibacillaceae</taxon>
        <taxon>Paenibacillus</taxon>
    </lineage>
</organism>
<proteinExistence type="predicted"/>
<name>A0ABQ4N5I4_9BACL</name>
<dbReference type="Proteomes" id="UP000680304">
    <property type="component" value="Unassembled WGS sequence"/>
</dbReference>
<sequence length="42" mass="4866">MAEVAIVPVSEAIRRFRADGREELAELYLLADHIKRLDRGER</sequence>
<keyword evidence="2" id="KW-1185">Reference proteome</keyword>
<reference evidence="1 2" key="1">
    <citation type="submission" date="2021-04" db="EMBL/GenBank/DDBJ databases">
        <title>Draft genome sequence of Paenibacillus cisolokensis, LC2-13A.</title>
        <authorList>
            <person name="Uke A."/>
            <person name="Chhe C."/>
            <person name="Baramee S."/>
            <person name="Kosugi A."/>
        </authorList>
    </citation>
    <scope>NUCLEOTIDE SEQUENCE [LARGE SCALE GENOMIC DNA]</scope>
    <source>
        <strain evidence="1 2">LC2-13A</strain>
    </source>
</reference>
<evidence type="ECO:0000313" key="2">
    <source>
        <dbReference type="Proteomes" id="UP000680304"/>
    </source>
</evidence>
<evidence type="ECO:0000313" key="1">
    <source>
        <dbReference type="EMBL" id="GIQ63474.1"/>
    </source>
</evidence>
<gene>
    <name evidence="1" type="ORF">PACILC2_20420</name>
</gene>
<dbReference type="EMBL" id="BOVJ01000064">
    <property type="protein sequence ID" value="GIQ63474.1"/>
    <property type="molecule type" value="Genomic_DNA"/>
</dbReference>
<protein>
    <submittedName>
        <fullName evidence="1">Uncharacterized protein</fullName>
    </submittedName>
</protein>
<comment type="caution">
    <text evidence="1">The sequence shown here is derived from an EMBL/GenBank/DDBJ whole genome shotgun (WGS) entry which is preliminary data.</text>
</comment>
<accession>A0ABQ4N5I4</accession>